<evidence type="ECO:0000313" key="3">
    <source>
        <dbReference type="Proteomes" id="UP000002668"/>
    </source>
</evidence>
<dbReference type="AlphaFoldDB" id="E5AFC9"/>
<proteinExistence type="predicted"/>
<sequence>MQLRGLLHDTGTGTGGSMRPRDTMRVYHIILKTHGKQPRAMGSYDAHRQFHWLILMELCKRCDALTLGRYRCGTIL</sequence>
<name>E5AFC9_LEPMJ</name>
<dbReference type="Proteomes" id="UP000002668">
    <property type="component" value="Genome"/>
</dbReference>
<keyword evidence="3" id="KW-1185">Reference proteome</keyword>
<protein>
    <submittedName>
        <fullName evidence="2">Predicted protein</fullName>
    </submittedName>
</protein>
<organism evidence="2 3">
    <name type="scientific">Leptosphaeria maculans (strain JN3 / isolate v23.1.3 / race Av1-4-5-6-7-8)</name>
    <name type="common">Blackleg fungus</name>
    <name type="synonym">Phoma lingam</name>
    <dbReference type="NCBI Taxonomy" id="985895"/>
    <lineage>
        <taxon>Eukaryota</taxon>
        <taxon>Fungi</taxon>
        <taxon>Dikarya</taxon>
        <taxon>Ascomycota</taxon>
        <taxon>Pezizomycotina</taxon>
        <taxon>Dothideomycetes</taxon>
        <taxon>Pleosporomycetidae</taxon>
        <taxon>Pleosporales</taxon>
        <taxon>Pleosporineae</taxon>
        <taxon>Leptosphaeriaceae</taxon>
        <taxon>Plenodomus</taxon>
        <taxon>Plenodomus lingam/Leptosphaeria maculans species complex</taxon>
    </lineage>
</organism>
<dbReference type="VEuPathDB" id="FungiDB:LEMA_uP007050.1"/>
<accession>E5AFC9</accession>
<dbReference type="EMBL" id="FP929139">
    <property type="protein sequence ID" value="CBY01918.1"/>
    <property type="molecule type" value="Genomic_DNA"/>
</dbReference>
<dbReference type="HOGENOM" id="CLU_2654960_0_0_1"/>
<evidence type="ECO:0000313" key="2">
    <source>
        <dbReference type="EMBL" id="CBY01918.1"/>
    </source>
</evidence>
<reference evidence="3" key="1">
    <citation type="journal article" date="2011" name="Nat. Commun.">
        <title>Effector diversification within compartments of the Leptosphaeria maculans genome affected by Repeat-Induced Point mutations.</title>
        <authorList>
            <person name="Rouxel T."/>
            <person name="Grandaubert J."/>
            <person name="Hane J.K."/>
            <person name="Hoede C."/>
            <person name="van de Wouw A.P."/>
            <person name="Couloux A."/>
            <person name="Dominguez V."/>
            <person name="Anthouard V."/>
            <person name="Bally P."/>
            <person name="Bourras S."/>
            <person name="Cozijnsen A.J."/>
            <person name="Ciuffetti L.M."/>
            <person name="Degrave A."/>
            <person name="Dilmaghani A."/>
            <person name="Duret L."/>
            <person name="Fudal I."/>
            <person name="Goodwin S.B."/>
            <person name="Gout L."/>
            <person name="Glaser N."/>
            <person name="Linglin J."/>
            <person name="Kema G.H.J."/>
            <person name="Lapalu N."/>
            <person name="Lawrence C.B."/>
            <person name="May K."/>
            <person name="Meyer M."/>
            <person name="Ollivier B."/>
            <person name="Poulain J."/>
            <person name="Schoch C.L."/>
            <person name="Simon A."/>
            <person name="Spatafora J.W."/>
            <person name="Stachowiak A."/>
            <person name="Turgeon B.G."/>
            <person name="Tyler B.M."/>
            <person name="Vincent D."/>
            <person name="Weissenbach J."/>
            <person name="Amselem J."/>
            <person name="Quesneville H."/>
            <person name="Oliver R.P."/>
            <person name="Wincker P."/>
            <person name="Balesdent M.-H."/>
            <person name="Howlett B.J."/>
        </authorList>
    </citation>
    <scope>NUCLEOTIDE SEQUENCE [LARGE SCALE GENOMIC DNA]</scope>
    <source>
        <strain evidence="3">JN3 / isolate v23.1.3 / race Av1-4-5-6-7-8</strain>
    </source>
</reference>
<feature type="region of interest" description="Disordered" evidence="1">
    <location>
        <begin position="1"/>
        <end position="20"/>
    </location>
</feature>
<dbReference type="InParanoid" id="E5AFC9"/>
<gene>
    <name evidence="2" type="ORF">LEMA_uP007050.1</name>
</gene>
<evidence type="ECO:0000256" key="1">
    <source>
        <dbReference type="SAM" id="MobiDB-lite"/>
    </source>
</evidence>